<evidence type="ECO:0000313" key="2">
    <source>
        <dbReference type="EMBL" id="GHP05518.1"/>
    </source>
</evidence>
<dbReference type="PANTHER" id="PTHR46763">
    <property type="entry name" value="DYNEIN REGULATORY COMPLEX PROTEIN 8"/>
    <property type="match status" value="1"/>
</dbReference>
<dbReference type="FunFam" id="1.10.238.10:FF:000001">
    <property type="entry name" value="Calmodulin 1"/>
    <property type="match status" value="1"/>
</dbReference>
<dbReference type="OrthoDB" id="10260307at2759"/>
<dbReference type="GO" id="GO:0005509">
    <property type="term" value="F:calcium ion binding"/>
    <property type="evidence" value="ECO:0007669"/>
    <property type="project" value="InterPro"/>
</dbReference>
<feature type="domain" description="EF-hand" evidence="1">
    <location>
        <begin position="94"/>
        <end position="129"/>
    </location>
</feature>
<evidence type="ECO:0000313" key="3">
    <source>
        <dbReference type="Proteomes" id="UP000660262"/>
    </source>
</evidence>
<reference evidence="2" key="1">
    <citation type="submission" date="2020-10" db="EMBL/GenBank/DDBJ databases">
        <title>Unveiling of a novel bifunctional photoreceptor, Dualchrome1, isolated from a cosmopolitan green alga.</title>
        <authorList>
            <person name="Suzuki S."/>
            <person name="Kawachi M."/>
        </authorList>
    </citation>
    <scope>NUCLEOTIDE SEQUENCE</scope>
    <source>
        <strain evidence="2">NIES 2893</strain>
    </source>
</reference>
<dbReference type="SUPFAM" id="SSF47473">
    <property type="entry name" value="EF-hand"/>
    <property type="match status" value="1"/>
</dbReference>
<proteinExistence type="predicted"/>
<dbReference type="PROSITE" id="PS50222">
    <property type="entry name" value="EF_HAND_2"/>
    <property type="match status" value="1"/>
</dbReference>
<dbReference type="AlphaFoldDB" id="A0A830HFG0"/>
<gene>
    <name evidence="2" type="ORF">PPROV_000426800</name>
</gene>
<dbReference type="Gene3D" id="1.10.238.10">
    <property type="entry name" value="EF-hand"/>
    <property type="match status" value="2"/>
</dbReference>
<sequence length="167" mass="19332">MLSLSKPPSVEDIKLRLKSAFQLFEAQKQPGFVDEREIPTIIRSLDINPSQEQLRIILDEVRGEDTSTGMVDYGRFESVLVRHFTEMTPSYVRDTEDRLMRAFRAFDPDNKGYIDADVFKTIIASKGDAFRQEEVEVMLGACVEEGKIFYEDFSRLLAEDTFERKYV</sequence>
<name>A0A830HFG0_9CHLO</name>
<accession>A0A830HFG0</accession>
<evidence type="ECO:0000259" key="1">
    <source>
        <dbReference type="PROSITE" id="PS50222"/>
    </source>
</evidence>
<dbReference type="EMBL" id="BNJQ01000010">
    <property type="protein sequence ID" value="GHP05518.1"/>
    <property type="molecule type" value="Genomic_DNA"/>
</dbReference>
<protein>
    <recommendedName>
        <fullName evidence="1">EF-hand domain-containing protein</fullName>
    </recommendedName>
</protein>
<dbReference type="InterPro" id="IPR011992">
    <property type="entry name" value="EF-hand-dom_pair"/>
</dbReference>
<comment type="caution">
    <text evidence="2">The sequence shown here is derived from an EMBL/GenBank/DDBJ whole genome shotgun (WGS) entry which is preliminary data.</text>
</comment>
<dbReference type="InterPro" id="IPR002048">
    <property type="entry name" value="EF_hand_dom"/>
</dbReference>
<organism evidence="2 3">
    <name type="scientific">Pycnococcus provasolii</name>
    <dbReference type="NCBI Taxonomy" id="41880"/>
    <lineage>
        <taxon>Eukaryota</taxon>
        <taxon>Viridiplantae</taxon>
        <taxon>Chlorophyta</taxon>
        <taxon>Pseudoscourfieldiophyceae</taxon>
        <taxon>Pseudoscourfieldiales</taxon>
        <taxon>Pycnococcaceae</taxon>
        <taxon>Pycnococcus</taxon>
    </lineage>
</organism>
<dbReference type="PANTHER" id="PTHR46763:SF1">
    <property type="entry name" value="DYNEIN REGULATORY COMPLEX PROTEIN 8"/>
    <property type="match status" value="1"/>
</dbReference>
<dbReference type="SMART" id="SM00054">
    <property type="entry name" value="EFh"/>
    <property type="match status" value="1"/>
</dbReference>
<dbReference type="Proteomes" id="UP000660262">
    <property type="component" value="Unassembled WGS sequence"/>
</dbReference>
<dbReference type="Pfam" id="PF13499">
    <property type="entry name" value="EF-hand_7"/>
    <property type="match status" value="1"/>
</dbReference>
<keyword evidence="3" id="KW-1185">Reference proteome</keyword>